<name>A0ABU4YEP7_9HYPH</name>
<dbReference type="SUPFAM" id="SSF51735">
    <property type="entry name" value="NAD(P)-binding Rossmann-fold domains"/>
    <property type="match status" value="1"/>
</dbReference>
<comment type="similarity">
    <text evidence="1">Belongs to the short-chain dehydrogenases/reductases (SDR) family.</text>
</comment>
<reference evidence="4 5" key="1">
    <citation type="submission" date="2023-08" db="EMBL/GenBank/DDBJ databases">
        <title>Implementing the SeqCode for naming new Mesorhizobium species isolated from Vachellia karroo root nodules.</title>
        <authorList>
            <person name="Van Lill M."/>
        </authorList>
    </citation>
    <scope>NUCLEOTIDE SEQUENCE [LARGE SCALE GENOMIC DNA]</scope>
    <source>
        <strain evidence="4 5">VK2B</strain>
    </source>
</reference>
<evidence type="ECO:0000259" key="3">
    <source>
        <dbReference type="SMART" id="SM00822"/>
    </source>
</evidence>
<dbReference type="PROSITE" id="PS00061">
    <property type="entry name" value="ADH_SHORT"/>
    <property type="match status" value="1"/>
</dbReference>
<evidence type="ECO:0000256" key="2">
    <source>
        <dbReference type="ARBA" id="ARBA00023002"/>
    </source>
</evidence>
<dbReference type="InterPro" id="IPR002347">
    <property type="entry name" value="SDR_fam"/>
</dbReference>
<evidence type="ECO:0000313" key="5">
    <source>
        <dbReference type="Proteomes" id="UP001280156"/>
    </source>
</evidence>
<organism evidence="4 5">
    <name type="scientific">Mesorhizobium humile</name>
    <dbReference type="NCBI Taxonomy" id="3072313"/>
    <lineage>
        <taxon>Bacteria</taxon>
        <taxon>Pseudomonadati</taxon>
        <taxon>Pseudomonadota</taxon>
        <taxon>Alphaproteobacteria</taxon>
        <taxon>Hyphomicrobiales</taxon>
        <taxon>Phyllobacteriaceae</taxon>
        <taxon>Mesorhizobium</taxon>
    </lineage>
</organism>
<dbReference type="PRINTS" id="PR00080">
    <property type="entry name" value="SDRFAMILY"/>
</dbReference>
<evidence type="ECO:0000256" key="1">
    <source>
        <dbReference type="ARBA" id="ARBA00006484"/>
    </source>
</evidence>
<dbReference type="Pfam" id="PF13561">
    <property type="entry name" value="adh_short_C2"/>
    <property type="match status" value="1"/>
</dbReference>
<dbReference type="InterPro" id="IPR036291">
    <property type="entry name" value="NAD(P)-bd_dom_sf"/>
</dbReference>
<dbReference type="SMART" id="SM00822">
    <property type="entry name" value="PKS_KR"/>
    <property type="match status" value="1"/>
</dbReference>
<dbReference type="InterPro" id="IPR020904">
    <property type="entry name" value="Sc_DH/Rdtase_CS"/>
</dbReference>
<feature type="domain" description="Ketoreductase" evidence="3">
    <location>
        <begin position="7"/>
        <end position="188"/>
    </location>
</feature>
<dbReference type="PANTHER" id="PTHR43639:SF1">
    <property type="entry name" value="SHORT-CHAIN DEHYDROGENASE_REDUCTASE FAMILY PROTEIN"/>
    <property type="match status" value="1"/>
</dbReference>
<dbReference type="Proteomes" id="UP001280156">
    <property type="component" value="Unassembled WGS sequence"/>
</dbReference>
<dbReference type="CDD" id="cd05233">
    <property type="entry name" value="SDR_c"/>
    <property type="match status" value="1"/>
</dbReference>
<sequence>MKVLNGRKVLLTGGLGSLGRAQAATLARAGARVLVLDRPEVENGPDIVAGLAGQASGDVAFIGCDLNRLAEAEAAVAALAAKESGIDILINNAALIINRPFEEFSLAEYEDQIRVNSSAAFALARACAPGMKAKGYGKIVNFCSITLNGRWDGYVPYVASKGAMLGLTKSLARELGPHGIRVNAVSPGAVVSEAEERVFGDRLEEYNDWILANQSLKKRIEPANVADLVLFLVSPASDMISGQNIAVDGGW</sequence>
<dbReference type="InterPro" id="IPR057326">
    <property type="entry name" value="KR_dom"/>
</dbReference>
<dbReference type="PRINTS" id="PR00081">
    <property type="entry name" value="GDHRDH"/>
</dbReference>
<keyword evidence="2" id="KW-0560">Oxidoreductase</keyword>
<proteinExistence type="inferred from homology"/>
<dbReference type="RefSeq" id="WP_320296074.1">
    <property type="nucleotide sequence ID" value="NZ_JAVIIU010000006.1"/>
</dbReference>
<dbReference type="EMBL" id="JAVIIV010000004">
    <property type="protein sequence ID" value="MDX8485388.1"/>
    <property type="molecule type" value="Genomic_DNA"/>
</dbReference>
<evidence type="ECO:0000313" key="4">
    <source>
        <dbReference type="EMBL" id="MDX8485388.1"/>
    </source>
</evidence>
<protein>
    <submittedName>
        <fullName evidence="4">SDR family oxidoreductase</fullName>
    </submittedName>
</protein>
<dbReference type="PANTHER" id="PTHR43639">
    <property type="entry name" value="OXIDOREDUCTASE, SHORT-CHAIN DEHYDROGENASE/REDUCTASE FAMILY (AFU_ORTHOLOGUE AFUA_5G02870)"/>
    <property type="match status" value="1"/>
</dbReference>
<gene>
    <name evidence="4" type="ORF">RFM52_09300</name>
</gene>
<keyword evidence="5" id="KW-1185">Reference proteome</keyword>
<dbReference type="Gene3D" id="3.40.50.720">
    <property type="entry name" value="NAD(P)-binding Rossmann-like Domain"/>
    <property type="match status" value="1"/>
</dbReference>
<accession>A0ABU4YEP7</accession>
<comment type="caution">
    <text evidence="4">The sequence shown here is derived from an EMBL/GenBank/DDBJ whole genome shotgun (WGS) entry which is preliminary data.</text>
</comment>